<keyword evidence="1" id="KW-0812">Transmembrane</keyword>
<comment type="caution">
    <text evidence="2">The sequence shown here is derived from an EMBL/GenBank/DDBJ whole genome shotgun (WGS) entry which is preliminary data.</text>
</comment>
<dbReference type="AlphaFoldDB" id="X1NR60"/>
<accession>X1NR60</accession>
<evidence type="ECO:0000256" key="1">
    <source>
        <dbReference type="SAM" id="Phobius"/>
    </source>
</evidence>
<reference evidence="2" key="1">
    <citation type="journal article" date="2014" name="Front. Microbiol.">
        <title>High frequency of phylogenetically diverse reductive dehalogenase-homologous genes in deep subseafloor sedimentary metagenomes.</title>
        <authorList>
            <person name="Kawai M."/>
            <person name="Futagami T."/>
            <person name="Toyoda A."/>
            <person name="Takaki Y."/>
            <person name="Nishi S."/>
            <person name="Hori S."/>
            <person name="Arai W."/>
            <person name="Tsubouchi T."/>
            <person name="Morono Y."/>
            <person name="Uchiyama I."/>
            <person name="Ito T."/>
            <person name="Fujiyama A."/>
            <person name="Inagaki F."/>
            <person name="Takami H."/>
        </authorList>
    </citation>
    <scope>NUCLEOTIDE SEQUENCE</scope>
    <source>
        <strain evidence="2">Expedition CK06-06</strain>
    </source>
</reference>
<organism evidence="2">
    <name type="scientific">marine sediment metagenome</name>
    <dbReference type="NCBI Taxonomy" id="412755"/>
    <lineage>
        <taxon>unclassified sequences</taxon>
        <taxon>metagenomes</taxon>
        <taxon>ecological metagenomes</taxon>
    </lineage>
</organism>
<protein>
    <submittedName>
        <fullName evidence="2">Uncharacterized protein</fullName>
    </submittedName>
</protein>
<dbReference type="EMBL" id="BARV01023252">
    <property type="protein sequence ID" value="GAI29300.1"/>
    <property type="molecule type" value="Genomic_DNA"/>
</dbReference>
<feature type="transmembrane region" description="Helical" evidence="1">
    <location>
        <begin position="20"/>
        <end position="38"/>
    </location>
</feature>
<keyword evidence="1" id="KW-0472">Membrane</keyword>
<evidence type="ECO:0000313" key="2">
    <source>
        <dbReference type="EMBL" id="GAI29300.1"/>
    </source>
</evidence>
<keyword evidence="1" id="KW-1133">Transmembrane helix</keyword>
<sequence length="102" mass="11417">MVIKRYPHTATLSYYDPGTYSTVGVYTVGSLVTILIICNAQPNSTKYIIGESGDMIGYNWFVSSPIFAGAGDVPKAAKLTFFNKEHIILQLFEYQKHIEMKC</sequence>
<proteinExistence type="predicted"/>
<gene>
    <name evidence="2" type="ORF">S06H3_38181</name>
</gene>
<name>X1NR60_9ZZZZ</name>